<accession>A0A8J2S145</accession>
<dbReference type="EMBL" id="CAKKLH010000307">
    <property type="protein sequence ID" value="CAH0110816.1"/>
    <property type="molecule type" value="Genomic_DNA"/>
</dbReference>
<keyword evidence="3" id="KW-1185">Reference proteome</keyword>
<evidence type="ECO:0000313" key="2">
    <source>
        <dbReference type="EMBL" id="CAH0110816.1"/>
    </source>
</evidence>
<protein>
    <submittedName>
        <fullName evidence="2">Uncharacterized protein</fullName>
    </submittedName>
</protein>
<evidence type="ECO:0000313" key="3">
    <source>
        <dbReference type="Proteomes" id="UP000789390"/>
    </source>
</evidence>
<feature type="compositionally biased region" description="Low complexity" evidence="1">
    <location>
        <begin position="1"/>
        <end position="16"/>
    </location>
</feature>
<gene>
    <name evidence="2" type="ORF">DGAL_LOCUS14420</name>
</gene>
<comment type="caution">
    <text evidence="2">The sequence shown here is derived from an EMBL/GenBank/DDBJ whole genome shotgun (WGS) entry which is preliminary data.</text>
</comment>
<evidence type="ECO:0000256" key="1">
    <source>
        <dbReference type="SAM" id="MobiDB-lite"/>
    </source>
</evidence>
<sequence>MGNLTDNLDNSSMNSDNFERADERSARTRRFIPFYRPRKDNLSCFSEENLNLPIIIVLCSSTGNRHFTKTKDSSKEKFTSN</sequence>
<proteinExistence type="predicted"/>
<dbReference type="Proteomes" id="UP000789390">
    <property type="component" value="Unassembled WGS sequence"/>
</dbReference>
<reference evidence="2" key="1">
    <citation type="submission" date="2021-11" db="EMBL/GenBank/DDBJ databases">
        <authorList>
            <person name="Schell T."/>
        </authorList>
    </citation>
    <scope>NUCLEOTIDE SEQUENCE</scope>
    <source>
        <strain evidence="2">M5</strain>
    </source>
</reference>
<name>A0A8J2S145_9CRUS</name>
<feature type="region of interest" description="Disordered" evidence="1">
    <location>
        <begin position="1"/>
        <end position="24"/>
    </location>
</feature>
<organism evidence="2 3">
    <name type="scientific">Daphnia galeata</name>
    <dbReference type="NCBI Taxonomy" id="27404"/>
    <lineage>
        <taxon>Eukaryota</taxon>
        <taxon>Metazoa</taxon>
        <taxon>Ecdysozoa</taxon>
        <taxon>Arthropoda</taxon>
        <taxon>Crustacea</taxon>
        <taxon>Branchiopoda</taxon>
        <taxon>Diplostraca</taxon>
        <taxon>Cladocera</taxon>
        <taxon>Anomopoda</taxon>
        <taxon>Daphniidae</taxon>
        <taxon>Daphnia</taxon>
    </lineage>
</organism>
<dbReference type="AlphaFoldDB" id="A0A8J2S145"/>